<dbReference type="PROSITE" id="PS50949">
    <property type="entry name" value="HTH_GNTR"/>
    <property type="match status" value="1"/>
</dbReference>
<dbReference type="InterPro" id="IPR000524">
    <property type="entry name" value="Tscrpt_reg_HTH_GntR"/>
</dbReference>
<dbReference type="SUPFAM" id="SSF64288">
    <property type="entry name" value="Chorismate lyase-like"/>
    <property type="match status" value="1"/>
</dbReference>
<evidence type="ECO:0000256" key="1">
    <source>
        <dbReference type="ARBA" id="ARBA00023015"/>
    </source>
</evidence>
<dbReference type="Gene3D" id="1.10.10.10">
    <property type="entry name" value="Winged helix-like DNA-binding domain superfamily/Winged helix DNA-binding domain"/>
    <property type="match status" value="1"/>
</dbReference>
<dbReference type="InterPro" id="IPR028978">
    <property type="entry name" value="Chorismate_lyase_/UTRA_dom_sf"/>
</dbReference>
<dbReference type="Gene3D" id="3.40.1410.10">
    <property type="entry name" value="Chorismate lyase-like"/>
    <property type="match status" value="1"/>
</dbReference>
<dbReference type="PANTHER" id="PTHR44846">
    <property type="entry name" value="MANNOSYL-D-GLYCERATE TRANSPORT/METABOLISM SYSTEM REPRESSOR MNGR-RELATED"/>
    <property type="match status" value="1"/>
</dbReference>
<feature type="domain" description="HTH gntR-type" evidence="4">
    <location>
        <begin position="22"/>
        <end position="90"/>
    </location>
</feature>
<name>A0A418SSZ6_9RHOB</name>
<reference evidence="6" key="1">
    <citation type="submission" date="2018-09" db="EMBL/GenBank/DDBJ databases">
        <title>Acidovorax cavernicola nov. sp. isolated from Gruta de las Maravillas (Aracena, Spain).</title>
        <authorList>
            <person name="Jurado V."/>
            <person name="Gutierrez-Patricio S."/>
            <person name="Gonzalez-Pimentel J.L."/>
            <person name="Miller A.Z."/>
            <person name="Laiz L."/>
            <person name="Saiz-Jimenez C."/>
        </authorList>
    </citation>
    <scope>NUCLEOTIDE SEQUENCE [LARGE SCALE GENOMIC DNA]</scope>
    <source>
        <strain evidence="6">1011MAR3C25</strain>
    </source>
</reference>
<keyword evidence="6" id="KW-1185">Reference proteome</keyword>
<dbReference type="Pfam" id="PF07702">
    <property type="entry name" value="UTRA"/>
    <property type="match status" value="1"/>
</dbReference>
<evidence type="ECO:0000259" key="4">
    <source>
        <dbReference type="PROSITE" id="PS50949"/>
    </source>
</evidence>
<dbReference type="GO" id="GO:0045892">
    <property type="term" value="P:negative regulation of DNA-templated transcription"/>
    <property type="evidence" value="ECO:0007669"/>
    <property type="project" value="TreeGrafter"/>
</dbReference>
<sequence>MPKAVSRNDGSDEILNKDTAYAPMYRTVANQIAERITSGEWQTGTVLPSETALALEFRVSVGTIRRALGELVSEGTLARRRKTGTVVTGRTPRHSLRFYYTYFRLHSRAGDLQNSTARVLELQSRAATTDEARRLAIPEGTQVHALHRLRLVNDRPVMHETIVIPCRLVPGFPTDPARVPARLYPMLWNEYGLKISAIREQIEASIADAEDHALLNLSHPAAVLVLREVAYDEQAQPILLNSHRATTSDDVYINEIQ</sequence>
<dbReference type="Pfam" id="PF00392">
    <property type="entry name" value="GntR"/>
    <property type="match status" value="1"/>
</dbReference>
<organism evidence="5 6">
    <name type="scientific">Paracoccus onubensis</name>
    <dbReference type="NCBI Taxonomy" id="1675788"/>
    <lineage>
        <taxon>Bacteria</taxon>
        <taxon>Pseudomonadati</taxon>
        <taxon>Pseudomonadota</taxon>
        <taxon>Alphaproteobacteria</taxon>
        <taxon>Rhodobacterales</taxon>
        <taxon>Paracoccaceae</taxon>
        <taxon>Paracoccus</taxon>
    </lineage>
</organism>
<dbReference type="EMBL" id="QZCG01000009">
    <property type="protein sequence ID" value="RJE84091.1"/>
    <property type="molecule type" value="Genomic_DNA"/>
</dbReference>
<dbReference type="InterPro" id="IPR011663">
    <property type="entry name" value="UTRA"/>
</dbReference>
<dbReference type="InterPro" id="IPR036388">
    <property type="entry name" value="WH-like_DNA-bd_sf"/>
</dbReference>
<dbReference type="SMART" id="SM00866">
    <property type="entry name" value="UTRA"/>
    <property type="match status" value="1"/>
</dbReference>
<dbReference type="GO" id="GO:0003677">
    <property type="term" value="F:DNA binding"/>
    <property type="evidence" value="ECO:0007669"/>
    <property type="project" value="UniProtKB-KW"/>
</dbReference>
<dbReference type="CDD" id="cd07377">
    <property type="entry name" value="WHTH_GntR"/>
    <property type="match status" value="1"/>
</dbReference>
<keyword evidence="1" id="KW-0805">Transcription regulation</keyword>
<evidence type="ECO:0000256" key="3">
    <source>
        <dbReference type="ARBA" id="ARBA00023163"/>
    </source>
</evidence>
<proteinExistence type="predicted"/>
<dbReference type="InterPro" id="IPR050679">
    <property type="entry name" value="Bact_HTH_transcr_reg"/>
</dbReference>
<dbReference type="GO" id="GO:0003700">
    <property type="term" value="F:DNA-binding transcription factor activity"/>
    <property type="evidence" value="ECO:0007669"/>
    <property type="project" value="InterPro"/>
</dbReference>
<keyword evidence="2" id="KW-0238">DNA-binding</keyword>
<dbReference type="OrthoDB" id="9808698at2"/>
<evidence type="ECO:0000256" key="2">
    <source>
        <dbReference type="ARBA" id="ARBA00023125"/>
    </source>
</evidence>
<dbReference type="PANTHER" id="PTHR44846:SF1">
    <property type="entry name" value="MANNOSYL-D-GLYCERATE TRANSPORT_METABOLISM SYSTEM REPRESSOR MNGR-RELATED"/>
    <property type="match status" value="1"/>
</dbReference>
<dbReference type="SUPFAM" id="SSF46785">
    <property type="entry name" value="Winged helix' DNA-binding domain"/>
    <property type="match status" value="1"/>
</dbReference>
<accession>A0A418SSZ6</accession>
<dbReference type="InterPro" id="IPR036390">
    <property type="entry name" value="WH_DNA-bd_sf"/>
</dbReference>
<evidence type="ECO:0000313" key="5">
    <source>
        <dbReference type="EMBL" id="RJE84091.1"/>
    </source>
</evidence>
<dbReference type="SMART" id="SM00345">
    <property type="entry name" value="HTH_GNTR"/>
    <property type="match status" value="1"/>
</dbReference>
<gene>
    <name evidence="5" type="ORF">D3P04_13860</name>
</gene>
<protein>
    <submittedName>
        <fullName evidence="5">GntR family transcriptional regulator</fullName>
    </submittedName>
</protein>
<comment type="caution">
    <text evidence="5">The sequence shown here is derived from an EMBL/GenBank/DDBJ whole genome shotgun (WGS) entry which is preliminary data.</text>
</comment>
<keyword evidence="3" id="KW-0804">Transcription</keyword>
<dbReference type="AlphaFoldDB" id="A0A418SSZ6"/>
<dbReference type="Proteomes" id="UP000284202">
    <property type="component" value="Unassembled WGS sequence"/>
</dbReference>
<evidence type="ECO:0000313" key="6">
    <source>
        <dbReference type="Proteomes" id="UP000284202"/>
    </source>
</evidence>